<dbReference type="InterPro" id="IPR004176">
    <property type="entry name" value="Clp_R_N"/>
</dbReference>
<dbReference type="OrthoDB" id="1872342at2759"/>
<evidence type="ECO:0000256" key="2">
    <source>
        <dbReference type="ARBA" id="ARBA00022737"/>
    </source>
</evidence>
<gene>
    <name evidence="6" type="ORF">SORBI_3004G139900</name>
</gene>
<evidence type="ECO:0000313" key="6">
    <source>
        <dbReference type="EMBL" id="KXG30162.1"/>
    </source>
</evidence>
<reference evidence="7" key="2">
    <citation type="journal article" date="2018" name="Plant J.">
        <title>The Sorghum bicolor reference genome: improved assembly, gene annotations, a transcriptome atlas, and signatures of genome organization.</title>
        <authorList>
            <person name="McCormick R.F."/>
            <person name="Truong S.K."/>
            <person name="Sreedasyam A."/>
            <person name="Jenkins J."/>
            <person name="Shu S."/>
            <person name="Sims D."/>
            <person name="Kennedy M."/>
            <person name="Amirebrahimi M."/>
            <person name="Weers B.D."/>
            <person name="McKinley B."/>
            <person name="Mattison A."/>
            <person name="Morishige D.T."/>
            <person name="Grimwood J."/>
            <person name="Schmutz J."/>
            <person name="Mullet J.E."/>
        </authorList>
    </citation>
    <scope>NUCLEOTIDE SEQUENCE [LARGE SCALE GENOMIC DNA]</scope>
    <source>
        <strain evidence="7">cv. BTx623</strain>
    </source>
</reference>
<dbReference type="AlphaFoldDB" id="A0A194YPP1"/>
<dbReference type="PANTHER" id="PTHR43572">
    <property type="entry name" value="CHAPERONE PROTEIN CLPD, CHLOROPLASTIC"/>
    <property type="match status" value="1"/>
</dbReference>
<dbReference type="eggNOG" id="KOG1051">
    <property type="taxonomic scope" value="Eukaryota"/>
</dbReference>
<feature type="region of interest" description="Disordered" evidence="4">
    <location>
        <begin position="690"/>
        <end position="773"/>
    </location>
</feature>
<evidence type="ECO:0000313" key="7">
    <source>
        <dbReference type="Proteomes" id="UP000000768"/>
    </source>
</evidence>
<dbReference type="InterPro" id="IPR036628">
    <property type="entry name" value="Clp_N_dom_sf"/>
</dbReference>
<dbReference type="OMA" id="WHANATT"/>
<feature type="domain" description="Clp R" evidence="5">
    <location>
        <begin position="8"/>
        <end position="220"/>
    </location>
</feature>
<reference evidence="6 7" key="1">
    <citation type="journal article" date="2009" name="Nature">
        <title>The Sorghum bicolor genome and the diversification of grasses.</title>
        <authorList>
            <person name="Paterson A.H."/>
            <person name="Bowers J.E."/>
            <person name="Bruggmann R."/>
            <person name="Dubchak I."/>
            <person name="Grimwood J."/>
            <person name="Gundlach H."/>
            <person name="Haberer G."/>
            <person name="Hellsten U."/>
            <person name="Mitros T."/>
            <person name="Poliakov A."/>
            <person name="Schmutz J."/>
            <person name="Spannagl M."/>
            <person name="Tang H."/>
            <person name="Wang X."/>
            <person name="Wicker T."/>
            <person name="Bharti A.K."/>
            <person name="Chapman J."/>
            <person name="Feltus F.A."/>
            <person name="Gowik U."/>
            <person name="Grigoriev I.V."/>
            <person name="Lyons E."/>
            <person name="Maher C.A."/>
            <person name="Martis M."/>
            <person name="Narechania A."/>
            <person name="Otillar R.P."/>
            <person name="Penning B.W."/>
            <person name="Salamov A.A."/>
            <person name="Wang Y."/>
            <person name="Zhang L."/>
            <person name="Carpita N.C."/>
            <person name="Freeling M."/>
            <person name="Gingle A.R."/>
            <person name="Hash C.T."/>
            <person name="Keller B."/>
            <person name="Klein P."/>
            <person name="Kresovich S."/>
            <person name="McCann M.C."/>
            <person name="Ming R."/>
            <person name="Peterson D.G."/>
            <person name="Mehboob-ur-Rahman"/>
            <person name="Ware D."/>
            <person name="Westhoff P."/>
            <person name="Mayer K.F."/>
            <person name="Messing J."/>
            <person name="Rokhsar D.S."/>
        </authorList>
    </citation>
    <scope>NUCLEOTIDE SEQUENCE [LARGE SCALE GENOMIC DNA]</scope>
    <source>
        <strain evidence="7">cv. BTx623</strain>
    </source>
</reference>
<evidence type="ECO:0000256" key="3">
    <source>
        <dbReference type="PROSITE-ProRule" id="PRU01251"/>
    </source>
</evidence>
<dbReference type="GO" id="GO:0044183">
    <property type="term" value="F:protein folding chaperone"/>
    <property type="evidence" value="ECO:0000318"/>
    <property type="project" value="GO_Central"/>
</dbReference>
<sequence>MRAGAYTVHQSLTAEAAAVLKLSLGLARRRGHAQVTPLHVAYTLLGVSEPSSSPRLFTTTTPAYGGLLMRACARSRSQSQTHPAQCRALELCFNVALNRLPTGNAAGFGGSSPSTSFAASLLQQPSPTLSNALVAALKRAQANQRRGCVELQSQPSPPAPGPQPQSTSPSQQQPTMLTIKVELDQLIISILDDPSVSRVMREAGFSSAAVKTNLEEESAAMLLGLGSHHASSTPSSCSPAPPPPAAVVVVPPHFFLEPYGGFPAHASGSGALWAAPSLESKSPSPCPCNAEDVRAILEVMLTRRQGRSRANPVVVGDSASVAEASVAELMRRMERGDVPDELRGARVLRLHLSHVHVRLMTRADVDAWVADLRRSVGAATGTDNTGAGLVIYVGDMRWAVDSNDDDARGFSPAAHLAAELARLLGELRLRAASHGHGGRAWLVAAASYGTFMRCQRSSLEVTWDLQPVSVPAGAGGGLLDLELGPRAATASPADGKAAHPAQLPLLDLAPKQEDGVPMPTLCAECAKYYENEATVVRAKAAGTNLALTFFPGWPQADEPKTSHKDDLMELKRKWSRLCQLRVHSQRNQPTRPWHANATTSSNSSSNPGLCLSFEEAPTFHGTGSSSKTKHQDVKTTLSLVLESVETPDEFHPHKSKGMDEAMARPAAQELEATAAAKSSDMKSVPPWLSTCELLPPSSGDLKRKAESVRMPSESKRWMGGGGGLDLNLRADDDEEDGGGGIGSGSGSSEDELAPSDLTNDGEGGACGDVTDDSLDSHRHAAVTFGFDH</sequence>
<dbReference type="PANTHER" id="PTHR43572:SF44">
    <property type="entry name" value="OS02G0464900 PROTEIN"/>
    <property type="match status" value="1"/>
</dbReference>
<proteinExistence type="inferred from homology"/>
<dbReference type="Pfam" id="PF23569">
    <property type="entry name" value="NBD_SMAX1"/>
    <property type="match status" value="1"/>
</dbReference>
<feature type="compositionally biased region" description="Low complexity" evidence="4">
    <location>
        <begin position="164"/>
        <end position="173"/>
    </location>
</feature>
<dbReference type="PROSITE" id="PS51903">
    <property type="entry name" value="CLP_R"/>
    <property type="match status" value="1"/>
</dbReference>
<name>A0A194YPP1_SORBI</name>
<keyword evidence="7" id="KW-1185">Reference proteome</keyword>
<evidence type="ECO:0000259" key="5">
    <source>
        <dbReference type="PROSITE" id="PS51903"/>
    </source>
</evidence>
<dbReference type="InterPro" id="IPR051650">
    <property type="entry name" value="SL_signaling_regulator"/>
</dbReference>
<dbReference type="Proteomes" id="UP000000768">
    <property type="component" value="Chromosome 4"/>
</dbReference>
<dbReference type="InParanoid" id="A0A194YPP1"/>
<dbReference type="Gene3D" id="1.10.1780.10">
    <property type="entry name" value="Clp, N-terminal domain"/>
    <property type="match status" value="1"/>
</dbReference>
<dbReference type="GO" id="GO:0005634">
    <property type="term" value="C:nucleus"/>
    <property type="evidence" value="ECO:0000318"/>
    <property type="project" value="GO_Central"/>
</dbReference>
<feature type="region of interest" description="Disordered" evidence="4">
    <location>
        <begin position="583"/>
        <end position="608"/>
    </location>
</feature>
<evidence type="ECO:0000256" key="4">
    <source>
        <dbReference type="SAM" id="MobiDB-lite"/>
    </source>
</evidence>
<accession>A0A194YPP1</accession>
<dbReference type="Gramene" id="KXG30162">
    <property type="protein sequence ID" value="KXG30162"/>
    <property type="gene ID" value="SORBI_3004G139900"/>
</dbReference>
<protein>
    <recommendedName>
        <fullName evidence="5">Clp R domain-containing protein</fullName>
    </recommendedName>
</protein>
<feature type="region of interest" description="Disordered" evidence="4">
    <location>
        <begin position="145"/>
        <end position="173"/>
    </location>
</feature>
<dbReference type="InterPro" id="IPR058680">
    <property type="entry name" value="NBD_SMAX1-like"/>
</dbReference>
<organism evidence="6 7">
    <name type="scientific">Sorghum bicolor</name>
    <name type="common">Sorghum</name>
    <name type="synonym">Sorghum vulgare</name>
    <dbReference type="NCBI Taxonomy" id="4558"/>
    <lineage>
        <taxon>Eukaryota</taxon>
        <taxon>Viridiplantae</taxon>
        <taxon>Streptophyta</taxon>
        <taxon>Embryophyta</taxon>
        <taxon>Tracheophyta</taxon>
        <taxon>Spermatophyta</taxon>
        <taxon>Magnoliopsida</taxon>
        <taxon>Liliopsida</taxon>
        <taxon>Poales</taxon>
        <taxon>Poaceae</taxon>
        <taxon>PACMAD clade</taxon>
        <taxon>Panicoideae</taxon>
        <taxon>Andropogonodae</taxon>
        <taxon>Andropogoneae</taxon>
        <taxon>Sorghinae</taxon>
        <taxon>Sorghum</taxon>
    </lineage>
</organism>
<feature type="compositionally biased region" description="Basic and acidic residues" evidence="4">
    <location>
        <begin position="700"/>
        <end position="716"/>
    </location>
</feature>
<keyword evidence="2 3" id="KW-0677">Repeat</keyword>
<evidence type="ECO:0000256" key="1">
    <source>
        <dbReference type="ARBA" id="ARBA00008675"/>
    </source>
</evidence>
<dbReference type="FunCoup" id="A0A194YPP1">
    <property type="interactions" value="1205"/>
</dbReference>
<comment type="similarity">
    <text evidence="1">Belongs to the ClpA/ClpB family.</text>
</comment>
<dbReference type="STRING" id="4558.A0A194YPP1"/>
<feature type="compositionally biased region" description="Low complexity" evidence="4">
    <location>
        <begin position="595"/>
        <end position="606"/>
    </location>
</feature>
<dbReference type="EMBL" id="CM000763">
    <property type="protein sequence ID" value="KXG30162.1"/>
    <property type="molecule type" value="Genomic_DNA"/>
</dbReference>